<keyword evidence="12 13" id="KW-0472">Membrane</keyword>
<keyword evidence="7" id="KW-0653">Protein transport</keyword>
<keyword evidence="10" id="KW-0811">Translocation</keyword>
<evidence type="ECO:0000256" key="1">
    <source>
        <dbReference type="ARBA" id="ARBA00004448"/>
    </source>
</evidence>
<evidence type="ECO:0000256" key="3">
    <source>
        <dbReference type="ARBA" id="ARBA00017907"/>
    </source>
</evidence>
<evidence type="ECO:0000256" key="10">
    <source>
        <dbReference type="ARBA" id="ARBA00023010"/>
    </source>
</evidence>
<keyword evidence="9 13" id="KW-1133">Transmembrane helix</keyword>
<comment type="subcellular location">
    <subcellularLocation>
        <location evidence="1">Mitochondrion inner membrane</location>
        <topology evidence="1">Multi-pass membrane protein</topology>
    </subcellularLocation>
</comment>
<keyword evidence="5 13" id="KW-0812">Transmembrane</keyword>
<dbReference type="GO" id="GO:0030150">
    <property type="term" value="P:protein import into mitochondrial matrix"/>
    <property type="evidence" value="ECO:0007669"/>
    <property type="project" value="TreeGrafter"/>
</dbReference>
<dbReference type="OrthoDB" id="5970083at2759"/>
<evidence type="ECO:0000256" key="2">
    <source>
        <dbReference type="ARBA" id="ARBA00006837"/>
    </source>
</evidence>
<keyword evidence="4" id="KW-0813">Transport</keyword>
<dbReference type="AlphaFoldDB" id="A0A1X7TRM0"/>
<feature type="transmembrane region" description="Helical" evidence="13">
    <location>
        <begin position="72"/>
        <end position="96"/>
    </location>
</feature>
<dbReference type="PANTHER" id="PTHR28021:SF1">
    <property type="entry name" value="PRESEQUENCE TRANSLOCATED-ASSOCIATED MOTOR SUBUNIT PAM17, MITOCHONDRIAL"/>
    <property type="match status" value="1"/>
</dbReference>
<dbReference type="STRING" id="400682.A0A1X7TRM0"/>
<dbReference type="EnsemblMetazoa" id="Aqu2.1.17735_001">
    <property type="protein sequence ID" value="Aqu2.1.17735_001"/>
    <property type="gene ID" value="Aqu2.1.17735"/>
</dbReference>
<evidence type="ECO:0000256" key="4">
    <source>
        <dbReference type="ARBA" id="ARBA00022448"/>
    </source>
</evidence>
<keyword evidence="11" id="KW-0496">Mitochondrion</keyword>
<evidence type="ECO:0000256" key="5">
    <source>
        <dbReference type="ARBA" id="ARBA00022692"/>
    </source>
</evidence>
<evidence type="ECO:0000256" key="13">
    <source>
        <dbReference type="SAM" id="Phobius"/>
    </source>
</evidence>
<evidence type="ECO:0000256" key="9">
    <source>
        <dbReference type="ARBA" id="ARBA00022989"/>
    </source>
</evidence>
<name>A0A1X7TRM0_AMPQE</name>
<dbReference type="PANTHER" id="PTHR28021">
    <property type="entry name" value="PRESEQUENCE TRANSLOCATED-ASSOCIATED MOTOR SUBUNIT PAM17, MITOCHONDRIAL"/>
    <property type="match status" value="1"/>
</dbReference>
<dbReference type="Gene3D" id="2.60.40.2970">
    <property type="match status" value="1"/>
</dbReference>
<accession>A0A1X7TRM0</accession>
<sequence length="320" mass="35990">MPFSSPPPRVAATWNYRRAFERLFQLRLPHQRMLRLSTSRWMSSDSSESQLGERMMNFEEYRKLKRSLKWNVGVAGIPMGCIAVGISSMANLHFMLHIFDTLLPLEEITPIIGMDPIVFAAVCGAASGMVGFILGGAFFNAVWKMVSKLPEAAKNEKGIEQEPGEEEEEKPTFSVTMSCHKTLYDVKCSFDYTNNAQEDYYLLKRNTPLDGFISSCITVSHEGNPLEYKGMIVYRKAPNLKEFVLVKSGETVSASVKLNDLFIFNSDGHYTITYNGPLKCVSKDNMKAQSVGAKMSEVEVEESTTLLMDNTVLLSRPCRR</sequence>
<dbReference type="GO" id="GO:0001405">
    <property type="term" value="C:PAM complex, Tim23 associated import motor"/>
    <property type="evidence" value="ECO:0007669"/>
    <property type="project" value="InterPro"/>
</dbReference>
<evidence type="ECO:0000313" key="14">
    <source>
        <dbReference type="EnsemblMetazoa" id="Aqu2.1.17735_001"/>
    </source>
</evidence>
<evidence type="ECO:0000256" key="7">
    <source>
        <dbReference type="ARBA" id="ARBA00022927"/>
    </source>
</evidence>
<proteinExistence type="inferred from homology"/>
<dbReference type="InParanoid" id="A0A1X7TRM0"/>
<organism evidence="14">
    <name type="scientific">Amphimedon queenslandica</name>
    <name type="common">Sponge</name>
    <dbReference type="NCBI Taxonomy" id="400682"/>
    <lineage>
        <taxon>Eukaryota</taxon>
        <taxon>Metazoa</taxon>
        <taxon>Porifera</taxon>
        <taxon>Demospongiae</taxon>
        <taxon>Heteroscleromorpha</taxon>
        <taxon>Haplosclerida</taxon>
        <taxon>Niphatidae</taxon>
        <taxon>Amphimedon</taxon>
    </lineage>
</organism>
<feature type="transmembrane region" description="Helical" evidence="13">
    <location>
        <begin position="116"/>
        <end position="139"/>
    </location>
</feature>
<evidence type="ECO:0000256" key="11">
    <source>
        <dbReference type="ARBA" id="ARBA00023128"/>
    </source>
</evidence>
<evidence type="ECO:0000256" key="6">
    <source>
        <dbReference type="ARBA" id="ARBA00022792"/>
    </source>
</evidence>
<comment type="similarity">
    <text evidence="2">Belongs to the PAM17 family.</text>
</comment>
<keyword evidence="8" id="KW-0809">Transit peptide</keyword>
<protein>
    <recommendedName>
        <fullName evidence="3">Presequence translocated-associated motor subunit PAM17, mitochondrial</fullName>
    </recommendedName>
</protein>
<evidence type="ECO:0000256" key="12">
    <source>
        <dbReference type="ARBA" id="ARBA00023136"/>
    </source>
</evidence>
<keyword evidence="6" id="KW-0999">Mitochondrion inner membrane</keyword>
<reference evidence="14" key="1">
    <citation type="submission" date="2017-05" db="UniProtKB">
        <authorList>
            <consortium name="EnsemblMetazoa"/>
        </authorList>
    </citation>
    <scope>IDENTIFICATION</scope>
</reference>
<evidence type="ECO:0000256" key="8">
    <source>
        <dbReference type="ARBA" id="ARBA00022946"/>
    </source>
</evidence>
<dbReference type="Pfam" id="PF08566">
    <property type="entry name" value="Pam17"/>
    <property type="match status" value="1"/>
</dbReference>
<dbReference type="InterPro" id="IPR013875">
    <property type="entry name" value="Pam17"/>
</dbReference>